<evidence type="ECO:0000256" key="2">
    <source>
        <dbReference type="SAM" id="MobiDB-lite"/>
    </source>
</evidence>
<feature type="non-terminal residue" evidence="3">
    <location>
        <position position="257"/>
    </location>
</feature>
<sequence>QGEVIDMANYENNKQPTVLKEEEPDPSVEIIDLRQKLAELEGKYQRSLRATEAEKDCDRYRENLIDKSEPIENSKKMNELNQKVIDVTRELEEERRRAEEKTSMINELAAKLAKYEENQTIFGGMLASIEIPDELFPAEIMTQNVELHMFPLQASADDFESGERNDDREERVEMDGEASLMESRLTDLFFQLFEGEEMDEKKIKEMITMMENMDKEKIANAILKGLLKVQPKNLDTVAISSLLSTLTRAKRIPHPST</sequence>
<feature type="coiled-coil region" evidence="1">
    <location>
        <begin position="77"/>
        <end position="118"/>
    </location>
</feature>
<comment type="caution">
    <text evidence="3">The sequence shown here is derived from an EMBL/GenBank/DDBJ whole genome shotgun (WGS) entry which is preliminary data.</text>
</comment>
<evidence type="ECO:0000313" key="3">
    <source>
        <dbReference type="EMBL" id="GMR50203.1"/>
    </source>
</evidence>
<name>A0AAN5I337_9BILA</name>
<feature type="region of interest" description="Disordered" evidence="2">
    <location>
        <begin position="1"/>
        <end position="25"/>
    </location>
</feature>
<keyword evidence="4" id="KW-1185">Reference proteome</keyword>
<dbReference type="EMBL" id="BTRK01000004">
    <property type="protein sequence ID" value="GMR50203.1"/>
    <property type="molecule type" value="Genomic_DNA"/>
</dbReference>
<reference evidence="4" key="1">
    <citation type="submission" date="2022-10" db="EMBL/GenBank/DDBJ databases">
        <title>Genome assembly of Pristionchus species.</title>
        <authorList>
            <person name="Yoshida K."/>
            <person name="Sommer R.J."/>
        </authorList>
    </citation>
    <scope>NUCLEOTIDE SEQUENCE [LARGE SCALE GENOMIC DNA]</scope>
    <source>
        <strain evidence="4">RS5460</strain>
    </source>
</reference>
<keyword evidence="1" id="KW-0175">Coiled coil</keyword>
<dbReference type="Proteomes" id="UP001328107">
    <property type="component" value="Unassembled WGS sequence"/>
</dbReference>
<feature type="non-terminal residue" evidence="3">
    <location>
        <position position="1"/>
    </location>
</feature>
<organism evidence="3 4">
    <name type="scientific">Pristionchus mayeri</name>
    <dbReference type="NCBI Taxonomy" id="1317129"/>
    <lineage>
        <taxon>Eukaryota</taxon>
        <taxon>Metazoa</taxon>
        <taxon>Ecdysozoa</taxon>
        <taxon>Nematoda</taxon>
        <taxon>Chromadorea</taxon>
        <taxon>Rhabditida</taxon>
        <taxon>Rhabditina</taxon>
        <taxon>Diplogasteromorpha</taxon>
        <taxon>Diplogasteroidea</taxon>
        <taxon>Neodiplogasteridae</taxon>
        <taxon>Pristionchus</taxon>
    </lineage>
</organism>
<evidence type="ECO:0000313" key="4">
    <source>
        <dbReference type="Proteomes" id="UP001328107"/>
    </source>
</evidence>
<protein>
    <submittedName>
        <fullName evidence="3">Uncharacterized protein</fullName>
    </submittedName>
</protein>
<evidence type="ECO:0000256" key="1">
    <source>
        <dbReference type="SAM" id="Coils"/>
    </source>
</evidence>
<proteinExistence type="predicted"/>
<gene>
    <name evidence="3" type="ORF">PMAYCL1PPCAC_20398</name>
</gene>
<dbReference type="AlphaFoldDB" id="A0AAN5I337"/>
<accession>A0AAN5I337</accession>